<protein>
    <recommendedName>
        <fullName evidence="3">UBA domain-containing protein</fullName>
    </recommendedName>
</protein>
<dbReference type="OrthoDB" id="5849750at2759"/>
<evidence type="ECO:0000313" key="2">
    <source>
        <dbReference type="Proteomes" id="UP000053660"/>
    </source>
</evidence>
<sequence length="52" mass="5856">MVESLIAQGYEQDAAFYALKLVKFVSTAAAIDVLKHINHDHANMEEMKNYEG</sequence>
<name>A0A0B1S5N8_OESDE</name>
<dbReference type="Proteomes" id="UP000053660">
    <property type="component" value="Unassembled WGS sequence"/>
</dbReference>
<evidence type="ECO:0000313" key="1">
    <source>
        <dbReference type="EMBL" id="KHJ80249.1"/>
    </source>
</evidence>
<gene>
    <name evidence="1" type="ORF">OESDEN_20079</name>
</gene>
<dbReference type="EMBL" id="KN601336">
    <property type="protein sequence ID" value="KHJ80249.1"/>
    <property type="molecule type" value="Genomic_DNA"/>
</dbReference>
<reference evidence="1 2" key="1">
    <citation type="submission" date="2014-03" db="EMBL/GenBank/DDBJ databases">
        <title>Draft genome of the hookworm Oesophagostomum dentatum.</title>
        <authorList>
            <person name="Mitreva M."/>
        </authorList>
    </citation>
    <scope>NUCLEOTIDE SEQUENCE [LARGE SCALE GENOMIC DNA]</scope>
    <source>
        <strain evidence="1 2">OD-Hann</strain>
    </source>
</reference>
<organism evidence="1 2">
    <name type="scientific">Oesophagostomum dentatum</name>
    <name type="common">Nodular worm</name>
    <dbReference type="NCBI Taxonomy" id="61180"/>
    <lineage>
        <taxon>Eukaryota</taxon>
        <taxon>Metazoa</taxon>
        <taxon>Ecdysozoa</taxon>
        <taxon>Nematoda</taxon>
        <taxon>Chromadorea</taxon>
        <taxon>Rhabditida</taxon>
        <taxon>Rhabditina</taxon>
        <taxon>Rhabditomorpha</taxon>
        <taxon>Strongyloidea</taxon>
        <taxon>Strongylidae</taxon>
        <taxon>Oesophagostomum</taxon>
    </lineage>
</organism>
<proteinExistence type="predicted"/>
<keyword evidence="2" id="KW-1185">Reference proteome</keyword>
<dbReference type="AlphaFoldDB" id="A0A0B1S5N8"/>
<accession>A0A0B1S5N8</accession>
<evidence type="ECO:0008006" key="3">
    <source>
        <dbReference type="Google" id="ProtNLM"/>
    </source>
</evidence>